<dbReference type="RefSeq" id="WP_151574957.1">
    <property type="nucleotide sequence ID" value="NZ_WBOT01000005.1"/>
</dbReference>
<protein>
    <recommendedName>
        <fullName evidence="3">DNA phosphorothioation-dependent restriction protein DptF</fullName>
    </recommendedName>
</protein>
<dbReference type="InterPro" id="IPR027417">
    <property type="entry name" value="P-loop_NTPase"/>
</dbReference>
<evidence type="ECO:0000313" key="1">
    <source>
        <dbReference type="EMBL" id="KAB2331294.1"/>
    </source>
</evidence>
<accession>A0A7V7UU44</accession>
<reference evidence="1 2" key="1">
    <citation type="journal article" date="2014" name="Arch. Microbiol.">
        <title>Bacillus mesophilum sp. nov., strain IITR-54T, a novel 4-chlorobiphenyl dechlorinating bacterium.</title>
        <authorList>
            <person name="Manickam N."/>
            <person name="Singh N.K."/>
            <person name="Bajaj A."/>
            <person name="Kumar R.M."/>
            <person name="Kaur G."/>
            <person name="Kaur N."/>
            <person name="Bala M."/>
            <person name="Kumar A."/>
            <person name="Mayilraj S."/>
        </authorList>
    </citation>
    <scope>NUCLEOTIDE SEQUENCE [LARGE SCALE GENOMIC DNA]</scope>
    <source>
        <strain evidence="1 2">IITR-54</strain>
    </source>
</reference>
<dbReference type="Proteomes" id="UP000441354">
    <property type="component" value="Unassembled WGS sequence"/>
</dbReference>
<evidence type="ECO:0008006" key="3">
    <source>
        <dbReference type="Google" id="ProtNLM"/>
    </source>
</evidence>
<evidence type="ECO:0000313" key="2">
    <source>
        <dbReference type="Proteomes" id="UP000441354"/>
    </source>
</evidence>
<name>A0A7V7UU44_9BACI</name>
<keyword evidence="2" id="KW-1185">Reference proteome</keyword>
<organism evidence="1 2">
    <name type="scientific">Bacillus mesophilum</name>
    <dbReference type="NCBI Taxonomy" id="1071718"/>
    <lineage>
        <taxon>Bacteria</taxon>
        <taxon>Bacillati</taxon>
        <taxon>Bacillota</taxon>
        <taxon>Bacilli</taxon>
        <taxon>Bacillales</taxon>
        <taxon>Bacillaceae</taxon>
        <taxon>Bacillus</taxon>
    </lineage>
</organism>
<sequence length="605" mass="69938">MSAIRSNWVNFLRQYGPIPQNDNMYDETIQSILRKKKVTPIKIDMEYLEELVENFKSVNPYSVILTGTAGDGKTYYCREIWKKLGGSEAKWAENNKIEELMVNDYKMIFIKDLSELLEDEREILSTMADSIMGLENNTVFLVAANDGQLLETWKMIKQPTYNVIDTKKCIEDLLVEGKKEQTGFLIKLYNLSKTNSANLLPKIIKKVLNNPGWEECNNCPLNNSNETLCPIIENKKRLEEENSLITKRLVDLLTLCEINEIHMPLRQLLLLVSNMLLGHPNARDKLLKCSDISKINENNTTYLASIYRNIFGENLSERKRNSTDIFVTLNKFGIGSETNTLVDNVLIFGEDDQEYYELYEQLVLLDKQYGADNVFISEKKAYLEGDVEDKDNFLEMLKSQRQRLFFVIPEKLVDRLNLWNLTTFQYAGEFLDQVYRVLKENQRVKPQYLTRLVRGLNRITTGLLVQNNDQLILSTSGNYSQAKISRVLEEMVSVSPKRGEYIKFDMGEDNQRLNLTVSFASDLEPVRLNLQLVRYEFISRVAEGALPGSFSRECYEDILAFKSRLLKKLDDRRIADGELEEAQTSLKLLKVNDKGIVEHKTLEVF</sequence>
<dbReference type="OrthoDB" id="9801841at2"/>
<dbReference type="AlphaFoldDB" id="A0A7V7UU44"/>
<dbReference type="EMBL" id="WBOT01000005">
    <property type="protein sequence ID" value="KAB2331294.1"/>
    <property type="molecule type" value="Genomic_DNA"/>
</dbReference>
<gene>
    <name evidence="1" type="ORF">F7732_15690</name>
</gene>
<comment type="caution">
    <text evidence="1">The sequence shown here is derived from an EMBL/GenBank/DDBJ whole genome shotgun (WGS) entry which is preliminary data.</text>
</comment>
<dbReference type="SUPFAM" id="SSF52540">
    <property type="entry name" value="P-loop containing nucleoside triphosphate hydrolases"/>
    <property type="match status" value="1"/>
</dbReference>
<proteinExistence type="predicted"/>